<dbReference type="Gene3D" id="1.20.1250.20">
    <property type="entry name" value="MFS general substrate transporter like domains"/>
    <property type="match status" value="2"/>
</dbReference>
<keyword evidence="4 5" id="KW-0472">Membrane</keyword>
<dbReference type="PANTHER" id="PTHR23518">
    <property type="entry name" value="C-METHYLTRANSFERASE"/>
    <property type="match status" value="1"/>
</dbReference>
<feature type="transmembrane region" description="Helical" evidence="5">
    <location>
        <begin position="303"/>
        <end position="321"/>
    </location>
</feature>
<feature type="transmembrane region" description="Helical" evidence="5">
    <location>
        <begin position="83"/>
        <end position="102"/>
    </location>
</feature>
<dbReference type="PROSITE" id="PS50850">
    <property type="entry name" value="MFS"/>
    <property type="match status" value="1"/>
</dbReference>
<protein>
    <submittedName>
        <fullName evidence="7">MFS transporter</fullName>
    </submittedName>
</protein>
<evidence type="ECO:0000256" key="3">
    <source>
        <dbReference type="ARBA" id="ARBA00022989"/>
    </source>
</evidence>
<dbReference type="InterPro" id="IPR036259">
    <property type="entry name" value="MFS_trans_sf"/>
</dbReference>
<dbReference type="RefSeq" id="WP_336351603.1">
    <property type="nucleotide sequence ID" value="NZ_JAZAQL010000003.1"/>
</dbReference>
<keyword evidence="8" id="KW-1185">Reference proteome</keyword>
<feature type="transmembrane region" description="Helical" evidence="5">
    <location>
        <begin position="341"/>
        <end position="364"/>
    </location>
</feature>
<comment type="subcellular location">
    <subcellularLocation>
        <location evidence="1">Membrane</location>
        <topology evidence="1">Multi-pass membrane protein</topology>
    </subcellularLocation>
</comment>
<name>A0ABD5VHZ9_9EURY</name>
<evidence type="ECO:0000256" key="4">
    <source>
        <dbReference type="ARBA" id="ARBA00023136"/>
    </source>
</evidence>
<dbReference type="PROSITE" id="PS00216">
    <property type="entry name" value="SUGAR_TRANSPORT_1"/>
    <property type="match status" value="1"/>
</dbReference>
<evidence type="ECO:0000313" key="8">
    <source>
        <dbReference type="Proteomes" id="UP001596395"/>
    </source>
</evidence>
<feature type="transmembrane region" description="Helical" evidence="5">
    <location>
        <begin position="376"/>
        <end position="395"/>
    </location>
</feature>
<feature type="transmembrane region" description="Helical" evidence="5">
    <location>
        <begin position="401"/>
        <end position="422"/>
    </location>
</feature>
<dbReference type="AlphaFoldDB" id="A0ABD5VHZ9"/>
<keyword evidence="3 5" id="KW-1133">Transmembrane helix</keyword>
<dbReference type="Pfam" id="PF07690">
    <property type="entry name" value="MFS_1"/>
    <property type="match status" value="1"/>
</dbReference>
<feature type="transmembrane region" description="Helical" evidence="5">
    <location>
        <begin position="270"/>
        <end position="291"/>
    </location>
</feature>
<reference evidence="7 8" key="1">
    <citation type="journal article" date="2019" name="Int. J. Syst. Evol. Microbiol.">
        <title>The Global Catalogue of Microorganisms (GCM) 10K type strain sequencing project: providing services to taxonomists for standard genome sequencing and annotation.</title>
        <authorList>
            <consortium name="The Broad Institute Genomics Platform"/>
            <consortium name="The Broad Institute Genome Sequencing Center for Infectious Disease"/>
            <person name="Wu L."/>
            <person name="Ma J."/>
        </authorList>
    </citation>
    <scope>NUCLEOTIDE SEQUENCE [LARGE SCALE GENOMIC DNA]</scope>
    <source>
        <strain evidence="7 8">GX26</strain>
    </source>
</reference>
<feature type="transmembrane region" description="Helical" evidence="5">
    <location>
        <begin position="12"/>
        <end position="34"/>
    </location>
</feature>
<feature type="transmembrane region" description="Helical" evidence="5">
    <location>
        <begin position="190"/>
        <end position="210"/>
    </location>
</feature>
<dbReference type="InterPro" id="IPR020846">
    <property type="entry name" value="MFS_dom"/>
</dbReference>
<accession>A0ABD5VHZ9</accession>
<evidence type="ECO:0000256" key="5">
    <source>
        <dbReference type="SAM" id="Phobius"/>
    </source>
</evidence>
<evidence type="ECO:0000259" key="6">
    <source>
        <dbReference type="PROSITE" id="PS50850"/>
    </source>
</evidence>
<dbReference type="SUPFAM" id="SSF103473">
    <property type="entry name" value="MFS general substrate transporter"/>
    <property type="match status" value="2"/>
</dbReference>
<dbReference type="CDD" id="cd17325">
    <property type="entry name" value="MFS_MdtG_SLC18_like"/>
    <property type="match status" value="1"/>
</dbReference>
<gene>
    <name evidence="7" type="ORF">ACFQGB_17510</name>
</gene>
<feature type="domain" description="Major facilitator superfamily (MFS) profile" evidence="6">
    <location>
        <begin position="1"/>
        <end position="429"/>
    </location>
</feature>
<comment type="caution">
    <text evidence="7">The sequence shown here is derived from an EMBL/GenBank/DDBJ whole genome shotgun (WGS) entry which is preliminary data.</text>
</comment>
<feature type="transmembrane region" description="Helical" evidence="5">
    <location>
        <begin position="238"/>
        <end position="258"/>
    </location>
</feature>
<dbReference type="InterPro" id="IPR005829">
    <property type="entry name" value="Sugar_transporter_CS"/>
</dbReference>
<feature type="transmembrane region" description="Helical" evidence="5">
    <location>
        <begin position="108"/>
        <end position="130"/>
    </location>
</feature>
<sequence>MVLGTDNRVFALAMARLADSLGNSFLVIVLPLYIASGEVSLAGLEGFSTELLIGVVLSLFGLLNSSLQQFAGRASDRSGKRKVFILGGLVVFGVASALYPFASSYWGIVGLRAFQGIGAALTVPVTIALVNEYSTDASQRGGNFGVFNTFRLIGFGFGPIIAGVLITGGFASNEVVTYQIAGAAISGFDAAFMVAVAGAIVSFALVSWLVDDPETGDAAATDDLSVAIFGRDQLFDPVFVVGVGTFFMATGIAIYATLQEVVNQALGQGPFLFSVQFAAVVIANVLFQVPIGRASDRYGRRPFLVAGFALLVPSVLAQGYVPAAQSVLPATILGVNAAALLMILLRLLQGISVAMVFAPGLALAGDLARRGQSGTTLSVLTTAFGFGVALGPLAAGYLIRFGFAVPFAFVAVLAALAFLLTYSQVYETAFLAEDAGRPSAD</sequence>
<dbReference type="InterPro" id="IPR011701">
    <property type="entry name" value="MFS"/>
</dbReference>
<dbReference type="Proteomes" id="UP001596395">
    <property type="component" value="Unassembled WGS sequence"/>
</dbReference>
<keyword evidence="2 5" id="KW-0812">Transmembrane</keyword>
<dbReference type="PANTHER" id="PTHR23518:SF2">
    <property type="entry name" value="MAJOR FACILITATOR SUPERFAMILY TRANSPORTER"/>
    <property type="match status" value="1"/>
</dbReference>
<proteinExistence type="predicted"/>
<dbReference type="GO" id="GO:0016020">
    <property type="term" value="C:membrane"/>
    <property type="evidence" value="ECO:0007669"/>
    <property type="project" value="UniProtKB-SubCell"/>
</dbReference>
<evidence type="ECO:0000256" key="1">
    <source>
        <dbReference type="ARBA" id="ARBA00004141"/>
    </source>
</evidence>
<organism evidence="7 8">
    <name type="scientific">Halorubellus litoreus</name>
    <dbReference type="NCBI Taxonomy" id="755308"/>
    <lineage>
        <taxon>Archaea</taxon>
        <taxon>Methanobacteriati</taxon>
        <taxon>Methanobacteriota</taxon>
        <taxon>Stenosarchaea group</taxon>
        <taxon>Halobacteria</taxon>
        <taxon>Halobacteriales</taxon>
        <taxon>Halorubellaceae</taxon>
        <taxon>Halorubellus</taxon>
    </lineage>
</organism>
<evidence type="ECO:0000313" key="7">
    <source>
        <dbReference type="EMBL" id="MFC6954666.1"/>
    </source>
</evidence>
<evidence type="ECO:0000256" key="2">
    <source>
        <dbReference type="ARBA" id="ARBA00022692"/>
    </source>
</evidence>
<feature type="transmembrane region" description="Helical" evidence="5">
    <location>
        <begin position="150"/>
        <end position="170"/>
    </location>
</feature>
<dbReference type="EMBL" id="JBHSXN010000003">
    <property type="protein sequence ID" value="MFC6954666.1"/>
    <property type="molecule type" value="Genomic_DNA"/>
</dbReference>
<feature type="transmembrane region" description="Helical" evidence="5">
    <location>
        <begin position="46"/>
        <end position="63"/>
    </location>
</feature>